<evidence type="ECO:0000313" key="6">
    <source>
        <dbReference type="Proteomes" id="UP001530377"/>
    </source>
</evidence>
<evidence type="ECO:0000259" key="4">
    <source>
        <dbReference type="Pfam" id="PF14746"/>
    </source>
</evidence>
<dbReference type="InterPro" id="IPR028283">
    <property type="entry name" value="WASH-7_C"/>
</dbReference>
<dbReference type="EMBL" id="JALLPB020000315">
    <property type="protein sequence ID" value="KAL3810616.1"/>
    <property type="molecule type" value="Genomic_DNA"/>
</dbReference>
<dbReference type="PANTHER" id="PTHR31409:SF0">
    <property type="entry name" value="WASH COMPLEX SUBUNIT 4"/>
    <property type="match status" value="1"/>
</dbReference>
<comment type="caution">
    <text evidence="5">The sequence shown here is derived from an EMBL/GenBank/DDBJ whole genome shotgun (WGS) entry which is preliminary data.</text>
</comment>
<protein>
    <submittedName>
        <fullName evidence="5">Uncharacterized protein</fullName>
    </submittedName>
</protein>
<dbReference type="PANTHER" id="PTHR31409">
    <property type="entry name" value="WASH COMPLEX SUBUNIT 4"/>
    <property type="match status" value="1"/>
</dbReference>
<dbReference type="Pfam" id="PF14746">
    <property type="entry name" value="WASH-7_C"/>
    <property type="match status" value="1"/>
</dbReference>
<evidence type="ECO:0000313" key="5">
    <source>
        <dbReference type="EMBL" id="KAL3810616.1"/>
    </source>
</evidence>
<feature type="compositionally biased region" description="Basic and acidic residues" evidence="1">
    <location>
        <begin position="278"/>
        <end position="293"/>
    </location>
</feature>
<evidence type="ECO:0000259" key="3">
    <source>
        <dbReference type="Pfam" id="PF14745"/>
    </source>
</evidence>
<dbReference type="InterPro" id="IPR028191">
    <property type="entry name" value="WASH-4_N"/>
</dbReference>
<accession>A0ABD3RFS7</accession>
<evidence type="ECO:0000259" key="2">
    <source>
        <dbReference type="Pfam" id="PF14744"/>
    </source>
</evidence>
<feature type="domain" description="WASH complex subunit 7 C-terminal" evidence="4">
    <location>
        <begin position="1139"/>
        <end position="1332"/>
    </location>
</feature>
<dbReference type="InterPro" id="IPR027307">
    <property type="entry name" value="WASH7"/>
</dbReference>
<gene>
    <name evidence="5" type="ORF">ACHAXA_006046</name>
</gene>
<dbReference type="InterPro" id="IPR028282">
    <property type="entry name" value="WASH-7_central"/>
</dbReference>
<feature type="domain" description="WASH complex subunit 4 N-terminal" evidence="3">
    <location>
        <begin position="330"/>
        <end position="777"/>
    </location>
</feature>
<dbReference type="Pfam" id="PF14745">
    <property type="entry name" value="WASH-4_N"/>
    <property type="match status" value="1"/>
</dbReference>
<keyword evidence="6" id="KW-1185">Reference proteome</keyword>
<feature type="region of interest" description="Disordered" evidence="1">
    <location>
        <begin position="272"/>
        <end position="311"/>
    </location>
</feature>
<organism evidence="5 6">
    <name type="scientific">Cyclostephanos tholiformis</name>
    <dbReference type="NCBI Taxonomy" id="382380"/>
    <lineage>
        <taxon>Eukaryota</taxon>
        <taxon>Sar</taxon>
        <taxon>Stramenopiles</taxon>
        <taxon>Ochrophyta</taxon>
        <taxon>Bacillariophyta</taxon>
        <taxon>Coscinodiscophyceae</taxon>
        <taxon>Thalassiosirophycidae</taxon>
        <taxon>Stephanodiscales</taxon>
        <taxon>Stephanodiscaceae</taxon>
        <taxon>Cyclostephanos</taxon>
    </lineage>
</organism>
<proteinExistence type="predicted"/>
<name>A0ABD3RFS7_9STRA</name>
<evidence type="ECO:0000256" key="1">
    <source>
        <dbReference type="SAM" id="MobiDB-lite"/>
    </source>
</evidence>
<feature type="region of interest" description="Disordered" evidence="1">
    <location>
        <begin position="41"/>
        <end position="78"/>
    </location>
</feature>
<reference evidence="5 6" key="1">
    <citation type="submission" date="2024-10" db="EMBL/GenBank/DDBJ databases">
        <title>Updated reference genomes for cyclostephanoid diatoms.</title>
        <authorList>
            <person name="Roberts W.R."/>
            <person name="Alverson A.J."/>
        </authorList>
    </citation>
    <scope>NUCLEOTIDE SEQUENCE [LARGE SCALE GENOMIC DNA]</scope>
    <source>
        <strain evidence="5 6">AJA228-03</strain>
    </source>
</reference>
<sequence>MAGRGRAILIDPEWSPTALVTRRLRDSGVIHASRLAERTTVESLLTRGGGTGPGPHPSDEANDDVNAGGGGGDGGTANRHPLAYAALMRSSCPQPPLDDAITGGGSSVSCDVHFSGMNVRLDPLERCAPHRIVVPQTEASTSTSGGWGGGDIRQRGEIDGGAYDAGLRSATWNAITALSTLCEEVHELDMTFQCRILPSLVLFSAKDDIDPCRIESKCDILDEEAHRRRESALLARIGKFLPALQLASNGTSRLRRLIRNMVVQLGAVRIPSAAPPSSHDEYRGGERGNDDVRSNLATSPSRKGAYKGKGDYGPPVIGPGTPMFRLGKSISIALRILVAVDSAISFNSDLQEAWLMYKDVVMDWSEQKRKDNAIDGEFESFERMMVQLDFNLLSSRSFIAAIEQNFDPHGRFQAAKFPLWDEVKTIISTLYGQYCERVNTEQETTERLDCAGMYAMYVLYRRLLPPNVVPDAKLHKNLWSVFPVMCPILELYGPLHFIPREFMMSHAPYNAVKGCSAEVHEIRSVAATMVLKWDGSFSARVAKIRLNALNWIAVADSELSPTVPEPRPRSACDEDDDDADKDAFEMSVASIEDTTTCILRGMQIANSASILLRSQLVAHRALGLTYDPDHIVSLISLMEVLKAIEKMLRVRRRSALLAAQRSTLKMLAQNILSRFNKVRSFVDKCSSSMDFSHNSDRARCITRISACLTALECLLQGTTSFSPIRRHAIAFAVAACMETPILEVFTSIDLLTVEGYIKDLGQVASIEESLHQVCDCSFLYFYRDMFPQFVSKLYRRTLTSAVSHIQLVMSAFSDPERILMQVRHLERDPLSDANSCLGGYQNFVLNVLKEEFVGPICHMIETDLRLATSGSKGANQLLRKFISSPPLHICHMRIYVKGEVENYLEKSFYDLSTLNLDDCNTYNRMRTIATEKYGIHLTDPFLPDGSLDHGVDLIDIVRDLNQFVSRYNYELIEQSFVERQPERGAKFLNTVNIRIISASLRQHGLGIVSSTVNICYKLLAKKFQSFTDFLANDNIKSLLSREFRWFNSERNEGNTMYPYDRALTFAREMKKTESISGMNTLDECRTAISEMGNIISLVRMVRAAKRRVLSDEMPFVSTYSAADTFEGVKDCTTKENNTTSAKSGVDDAIWKILQKSDPDFVRAFINVFRAGIKKSESRSLVIGSFFCIIPAICLCWMEAISQGKEMMHKKNITRDGYYTDDGFAVGLAFILTVFGQTKSYESSLNWFKSIQSKYAVDEEDLMEKKSAQEVKRNAKVSAAKQSSWFSSSIEGDSKEEDDEMTILNLMEKRLDGNRREMAMLFFSMQGALSFFKDNKLK</sequence>
<feature type="domain" description="WASH complex subunit 7 central" evidence="2">
    <location>
        <begin position="778"/>
        <end position="1118"/>
    </location>
</feature>
<dbReference type="Pfam" id="PF14744">
    <property type="entry name" value="WASH-7_mid"/>
    <property type="match status" value="1"/>
</dbReference>
<dbReference type="Proteomes" id="UP001530377">
    <property type="component" value="Unassembled WGS sequence"/>
</dbReference>